<reference evidence="1" key="1">
    <citation type="submission" date="2020-04" db="EMBL/GenBank/DDBJ databases">
        <authorList>
            <person name="Alioto T."/>
            <person name="Alioto T."/>
            <person name="Gomez Garrido J."/>
        </authorList>
    </citation>
    <scope>NUCLEOTIDE SEQUENCE</scope>
    <source>
        <strain evidence="1">A484AB</strain>
    </source>
</reference>
<evidence type="ECO:0000313" key="2">
    <source>
        <dbReference type="Proteomes" id="UP001152795"/>
    </source>
</evidence>
<protein>
    <submittedName>
        <fullName evidence="1">Uncharacterized protein</fullName>
    </submittedName>
</protein>
<evidence type="ECO:0000313" key="1">
    <source>
        <dbReference type="EMBL" id="CAB3992016.1"/>
    </source>
</evidence>
<gene>
    <name evidence="1" type="ORF">PACLA_8A060526</name>
</gene>
<dbReference type="AlphaFoldDB" id="A0A7D9HYD9"/>
<proteinExistence type="predicted"/>
<keyword evidence="2" id="KW-1185">Reference proteome</keyword>
<organism evidence="1 2">
    <name type="scientific">Paramuricea clavata</name>
    <name type="common">Red gorgonian</name>
    <name type="synonym">Violescent sea-whip</name>
    <dbReference type="NCBI Taxonomy" id="317549"/>
    <lineage>
        <taxon>Eukaryota</taxon>
        <taxon>Metazoa</taxon>
        <taxon>Cnidaria</taxon>
        <taxon>Anthozoa</taxon>
        <taxon>Octocorallia</taxon>
        <taxon>Malacalcyonacea</taxon>
        <taxon>Plexauridae</taxon>
        <taxon>Paramuricea</taxon>
    </lineage>
</organism>
<name>A0A7D9HYD9_PARCT</name>
<sequence>MESKPSQTIRQMLLFLWLTSLCIHIHCMNVSLDSIPLAVLKQQTRKQESCFQNLHIGARKAESCGKNIYYPEIKTVRRNQKICFTDTKQNHFDKGNRTKNTTLSVRGCQILHQEEITNVVKISCSWLEQGYQKLDKDEILLAVVLRCNSTTTKQQEQLCLIITSRSLSDTDGDVGMDSCLSNVSRGVTPKPTPPTSNSKGSSFLGYIKEYMTPVLAVLGGVLFIIMVLLANRIRKRHISSRDEPSETEAEESNTSQEGGLYHEPNHTYIDIDAEESRPRNYAYAYGHFEPTTPRSNVHANTLESGKRHNYMNITQLPDRRKDNGADYMNVDKEDDMDYMEMKSSYQTLDRSSMIDDNAMYQGLVQQKDRVRPKVAPKPSYLRRVEEPELSYVKVL</sequence>
<dbReference type="Proteomes" id="UP001152795">
    <property type="component" value="Unassembled WGS sequence"/>
</dbReference>
<accession>A0A7D9HYD9</accession>
<comment type="caution">
    <text evidence="1">The sequence shown here is derived from an EMBL/GenBank/DDBJ whole genome shotgun (WGS) entry which is preliminary data.</text>
</comment>
<dbReference type="EMBL" id="CACRXK020001962">
    <property type="protein sequence ID" value="CAB3992016.1"/>
    <property type="molecule type" value="Genomic_DNA"/>
</dbReference>